<keyword evidence="3" id="KW-1185">Reference proteome</keyword>
<feature type="compositionally biased region" description="Basic and acidic residues" evidence="1">
    <location>
        <begin position="64"/>
        <end position="83"/>
    </location>
</feature>
<dbReference type="AlphaFoldDB" id="A0AAD1RA33"/>
<protein>
    <submittedName>
        <fullName evidence="2">Uncharacterized protein</fullName>
    </submittedName>
</protein>
<accession>A0AAD1RA33</accession>
<organism evidence="2 3">
    <name type="scientific">Pelobates cultripes</name>
    <name type="common">Western spadefoot toad</name>
    <dbReference type="NCBI Taxonomy" id="61616"/>
    <lineage>
        <taxon>Eukaryota</taxon>
        <taxon>Metazoa</taxon>
        <taxon>Chordata</taxon>
        <taxon>Craniata</taxon>
        <taxon>Vertebrata</taxon>
        <taxon>Euteleostomi</taxon>
        <taxon>Amphibia</taxon>
        <taxon>Batrachia</taxon>
        <taxon>Anura</taxon>
        <taxon>Pelobatoidea</taxon>
        <taxon>Pelobatidae</taxon>
        <taxon>Pelobates</taxon>
    </lineage>
</organism>
<dbReference type="EMBL" id="OW240913">
    <property type="protein sequence ID" value="CAH2246052.1"/>
    <property type="molecule type" value="Genomic_DNA"/>
</dbReference>
<evidence type="ECO:0000313" key="3">
    <source>
        <dbReference type="Proteomes" id="UP001295444"/>
    </source>
</evidence>
<dbReference type="Proteomes" id="UP001295444">
    <property type="component" value="Chromosome 02"/>
</dbReference>
<evidence type="ECO:0000313" key="2">
    <source>
        <dbReference type="EMBL" id="CAH2246052.1"/>
    </source>
</evidence>
<gene>
    <name evidence="2" type="ORF">PECUL_23A005235</name>
</gene>
<evidence type="ECO:0000256" key="1">
    <source>
        <dbReference type="SAM" id="MobiDB-lite"/>
    </source>
</evidence>
<sequence>MRGALTPHCTDPRGRGPAIRSTSNIADLAKRFTHQAISVTARGLHQQQGRVHRAPTLLKARGRGHGDQWHHRLTNDKQQDSHLRLKHHAQETAAASSREEKSLSYSQHRVKQSGDIYTLRVPPFSTPHGDPSS</sequence>
<reference evidence="2" key="1">
    <citation type="submission" date="2022-03" db="EMBL/GenBank/DDBJ databases">
        <authorList>
            <person name="Alioto T."/>
            <person name="Alioto T."/>
            <person name="Gomez Garrido J."/>
        </authorList>
    </citation>
    <scope>NUCLEOTIDE SEQUENCE</scope>
</reference>
<feature type="region of interest" description="Disordered" evidence="1">
    <location>
        <begin position="61"/>
        <end position="133"/>
    </location>
</feature>
<proteinExistence type="predicted"/>
<name>A0AAD1RA33_PELCU</name>